<keyword evidence="3" id="KW-0449">Lipoprotein</keyword>
<dbReference type="CDD" id="cd14727">
    <property type="entry name" value="ChanN-like"/>
    <property type="match status" value="1"/>
</dbReference>
<accession>A0ABU2HJ75</accession>
<dbReference type="Pfam" id="PF04187">
    <property type="entry name" value="Cofac_haem_bdg"/>
    <property type="match status" value="1"/>
</dbReference>
<feature type="signal peptide" evidence="1">
    <location>
        <begin position="1"/>
        <end position="22"/>
    </location>
</feature>
<gene>
    <name evidence="3" type="ORF">RKA07_13490</name>
</gene>
<dbReference type="InterPro" id="IPR007314">
    <property type="entry name" value="Cofac_haem-bd_dom"/>
</dbReference>
<dbReference type="SUPFAM" id="SSF159501">
    <property type="entry name" value="EreA/ChaN-like"/>
    <property type="match status" value="1"/>
</dbReference>
<feature type="chain" id="PRO_5045920643" evidence="1">
    <location>
        <begin position="23"/>
        <end position="339"/>
    </location>
</feature>
<feature type="domain" description="Haem-binding uptake Tiki superfamily ChaN" evidence="2">
    <location>
        <begin position="56"/>
        <end position="265"/>
    </location>
</feature>
<dbReference type="Proteomes" id="UP001267407">
    <property type="component" value="Unassembled WGS sequence"/>
</dbReference>
<dbReference type="EMBL" id="JAVMBO010000017">
    <property type="protein sequence ID" value="MDS1311110.1"/>
    <property type="molecule type" value="Genomic_DNA"/>
</dbReference>
<sequence>MKSLFITALALLTGTLAGCATAFHSSESNTGARPETLYEAQLVDANSGTQLSVDALAQRLAHTDIVVIGEYHGHQAAHLLQSRIQAALYRQHPLQVLSMEQFNLDSQAAVDAYLSGKTGETEFIEDSGAWDNYRASYRPLVEFARQHGLPVVAANAPAAIVRCVGRTGPDYLNKLPANERAQLPSDAFLDTPAYREKFNAAINSSHSAANDAMSERMHNTYQAQLLRDNTMANRILDARKAHPNAQIIHTTGTFHSEERLGTVALLRQRAPSISVAVISPVVWPADAGKMPLQKNRDKGDYLYFIQPLPQEFLDEDREHKAMSARFRRPNNDTCQGDSP</sequence>
<evidence type="ECO:0000313" key="3">
    <source>
        <dbReference type="EMBL" id="MDS1311110.1"/>
    </source>
</evidence>
<reference evidence="3" key="1">
    <citation type="submission" date="2023-09" db="EMBL/GenBank/DDBJ databases">
        <title>Marinobacter sediminicola sp. nov. and Marinobacter maritimum sp. nov., isolated from marine sediment.</title>
        <authorList>
            <person name="An J."/>
        </authorList>
    </citation>
    <scope>NUCLEOTIDE SEQUENCE</scope>
    <source>
        <strain evidence="3">F60267</strain>
    </source>
</reference>
<evidence type="ECO:0000256" key="1">
    <source>
        <dbReference type="SAM" id="SignalP"/>
    </source>
</evidence>
<dbReference type="PIRSF" id="PIRSF020419">
    <property type="entry name" value="Fe_uptake_reg_CjrA_prd"/>
    <property type="match status" value="1"/>
</dbReference>
<comment type="caution">
    <text evidence="3">The sequence shown here is derived from an EMBL/GenBank/DDBJ whole genome shotgun (WGS) entry which is preliminary data.</text>
</comment>
<name>A0ABU2HJ75_9GAMM</name>
<dbReference type="Gene3D" id="3.40.50.11550">
    <property type="match status" value="1"/>
</dbReference>
<organism evidence="3 4">
    <name type="scientific">Marinobacter xiaoshiensis</name>
    <dbReference type="NCBI Taxonomy" id="3073652"/>
    <lineage>
        <taxon>Bacteria</taxon>
        <taxon>Pseudomonadati</taxon>
        <taxon>Pseudomonadota</taxon>
        <taxon>Gammaproteobacteria</taxon>
        <taxon>Pseudomonadales</taxon>
        <taxon>Marinobacteraceae</taxon>
        <taxon>Marinobacter</taxon>
    </lineage>
</organism>
<evidence type="ECO:0000259" key="2">
    <source>
        <dbReference type="Pfam" id="PF04187"/>
    </source>
</evidence>
<dbReference type="PROSITE" id="PS51257">
    <property type="entry name" value="PROKAR_LIPOPROTEIN"/>
    <property type="match status" value="1"/>
</dbReference>
<proteinExistence type="predicted"/>
<protein>
    <submittedName>
        <fullName evidence="3">ChaN family lipoprotein</fullName>
    </submittedName>
</protein>
<dbReference type="InterPro" id="IPR016773">
    <property type="entry name" value="Fe3_uptake_reg_CjrA_prd"/>
</dbReference>
<keyword evidence="4" id="KW-1185">Reference proteome</keyword>
<keyword evidence="1" id="KW-0732">Signal</keyword>
<evidence type="ECO:0000313" key="4">
    <source>
        <dbReference type="Proteomes" id="UP001267407"/>
    </source>
</evidence>
<dbReference type="RefSeq" id="WP_310966551.1">
    <property type="nucleotide sequence ID" value="NZ_JAVMBO010000017.1"/>
</dbReference>